<reference evidence="13 14" key="1">
    <citation type="submission" date="2020-02" db="EMBL/GenBank/DDBJ databases">
        <title>Paenibacillus sp. nov., isolated from rhizosphere soil of tomato.</title>
        <authorList>
            <person name="Weon H.-Y."/>
            <person name="Lee S.A."/>
        </authorList>
    </citation>
    <scope>NUCLEOTIDE SEQUENCE [LARGE SCALE GENOMIC DNA]</scope>
    <source>
        <strain evidence="13 14">14171R-81</strain>
    </source>
</reference>
<evidence type="ECO:0000256" key="1">
    <source>
        <dbReference type="ARBA" id="ARBA00007164"/>
    </source>
</evidence>
<keyword evidence="4" id="KW-0133">Cell shape</keyword>
<feature type="active site" description="Proton acceptor" evidence="7">
    <location>
        <position position="67"/>
    </location>
</feature>
<evidence type="ECO:0000256" key="11">
    <source>
        <dbReference type="SAM" id="SignalP"/>
    </source>
</evidence>
<evidence type="ECO:0000256" key="6">
    <source>
        <dbReference type="ARBA" id="ARBA00023316"/>
    </source>
</evidence>
<dbReference type="GO" id="GO:0009002">
    <property type="term" value="F:serine-type D-Ala-D-Ala carboxypeptidase activity"/>
    <property type="evidence" value="ECO:0007669"/>
    <property type="project" value="InterPro"/>
</dbReference>
<evidence type="ECO:0000256" key="2">
    <source>
        <dbReference type="ARBA" id="ARBA00022729"/>
    </source>
</evidence>
<dbReference type="Pfam" id="PF00768">
    <property type="entry name" value="Peptidase_S11"/>
    <property type="match status" value="1"/>
</dbReference>
<keyword evidence="10" id="KW-1133">Transmembrane helix</keyword>
<organism evidence="13 14">
    <name type="scientific">Paenibacillus rhizovicinus</name>
    <dbReference type="NCBI Taxonomy" id="2704463"/>
    <lineage>
        <taxon>Bacteria</taxon>
        <taxon>Bacillati</taxon>
        <taxon>Bacillota</taxon>
        <taxon>Bacilli</taxon>
        <taxon>Bacillales</taxon>
        <taxon>Paenibacillaceae</taxon>
        <taxon>Paenibacillus</taxon>
    </lineage>
</organism>
<feature type="chain" id="PRO_5025593781" evidence="11">
    <location>
        <begin position="26"/>
        <end position="410"/>
    </location>
</feature>
<accession>A0A6C0P9X4</accession>
<evidence type="ECO:0000259" key="12">
    <source>
        <dbReference type="Pfam" id="PF00768"/>
    </source>
</evidence>
<dbReference type="EMBL" id="CP048286">
    <property type="protein sequence ID" value="QHW35377.1"/>
    <property type="molecule type" value="Genomic_DNA"/>
</dbReference>
<evidence type="ECO:0000256" key="7">
    <source>
        <dbReference type="PIRSR" id="PIRSR618044-1"/>
    </source>
</evidence>
<evidence type="ECO:0000313" key="13">
    <source>
        <dbReference type="EMBL" id="QHW35377.1"/>
    </source>
</evidence>
<dbReference type="SUPFAM" id="SSF56601">
    <property type="entry name" value="beta-lactamase/transpeptidase-like"/>
    <property type="match status" value="1"/>
</dbReference>
<dbReference type="PANTHER" id="PTHR21581">
    <property type="entry name" value="D-ALANYL-D-ALANINE CARBOXYPEPTIDASE"/>
    <property type="match status" value="1"/>
</dbReference>
<keyword evidence="5" id="KW-0573">Peptidoglycan synthesis</keyword>
<dbReference type="GO" id="GO:0008360">
    <property type="term" value="P:regulation of cell shape"/>
    <property type="evidence" value="ECO:0007669"/>
    <property type="project" value="UniProtKB-KW"/>
</dbReference>
<protein>
    <submittedName>
        <fullName evidence="13">D-alanyl-D-alanine carboxypeptidase</fullName>
    </submittedName>
</protein>
<keyword evidence="10" id="KW-0812">Transmembrane</keyword>
<evidence type="ECO:0000256" key="8">
    <source>
        <dbReference type="PIRSR" id="PIRSR618044-2"/>
    </source>
</evidence>
<feature type="active site" evidence="7">
    <location>
        <position position="120"/>
    </location>
</feature>
<keyword evidence="10" id="KW-0472">Membrane</keyword>
<feature type="signal peptide" evidence="11">
    <location>
        <begin position="1"/>
        <end position="25"/>
    </location>
</feature>
<keyword evidence="6" id="KW-0961">Cell wall biogenesis/degradation</keyword>
<evidence type="ECO:0000313" key="14">
    <source>
        <dbReference type="Proteomes" id="UP000479114"/>
    </source>
</evidence>
<dbReference type="PRINTS" id="PR00725">
    <property type="entry name" value="DADACBPTASE1"/>
</dbReference>
<evidence type="ECO:0000256" key="3">
    <source>
        <dbReference type="ARBA" id="ARBA00022801"/>
    </source>
</evidence>
<keyword evidence="14" id="KW-1185">Reference proteome</keyword>
<dbReference type="GO" id="GO:0009252">
    <property type="term" value="P:peptidoglycan biosynthetic process"/>
    <property type="evidence" value="ECO:0007669"/>
    <property type="project" value="UniProtKB-KW"/>
</dbReference>
<evidence type="ECO:0000256" key="9">
    <source>
        <dbReference type="RuleBase" id="RU004016"/>
    </source>
</evidence>
<dbReference type="KEGG" id="prz:GZH47_30055"/>
<dbReference type="GO" id="GO:0071555">
    <property type="term" value="P:cell wall organization"/>
    <property type="evidence" value="ECO:0007669"/>
    <property type="project" value="UniProtKB-KW"/>
</dbReference>
<dbReference type="Proteomes" id="UP000479114">
    <property type="component" value="Chromosome"/>
</dbReference>
<dbReference type="GO" id="GO:0006508">
    <property type="term" value="P:proteolysis"/>
    <property type="evidence" value="ECO:0007669"/>
    <property type="project" value="InterPro"/>
</dbReference>
<proteinExistence type="inferred from homology"/>
<dbReference type="Gene3D" id="3.40.710.10">
    <property type="entry name" value="DD-peptidase/beta-lactamase superfamily"/>
    <property type="match status" value="1"/>
</dbReference>
<keyword evidence="13" id="KW-0645">Protease</keyword>
<feature type="active site" description="Acyl-ester intermediate" evidence="7">
    <location>
        <position position="64"/>
    </location>
</feature>
<comment type="similarity">
    <text evidence="1 9">Belongs to the peptidase S11 family.</text>
</comment>
<feature type="binding site" evidence="8">
    <location>
        <position position="226"/>
    </location>
    <ligand>
        <name>substrate</name>
    </ligand>
</feature>
<evidence type="ECO:0000256" key="4">
    <source>
        <dbReference type="ARBA" id="ARBA00022960"/>
    </source>
</evidence>
<dbReference type="InterPro" id="IPR018044">
    <property type="entry name" value="Peptidase_S11"/>
</dbReference>
<evidence type="ECO:0000256" key="5">
    <source>
        <dbReference type="ARBA" id="ARBA00022984"/>
    </source>
</evidence>
<evidence type="ECO:0000256" key="10">
    <source>
        <dbReference type="SAM" id="Phobius"/>
    </source>
</evidence>
<keyword evidence="3" id="KW-0378">Hydrolase</keyword>
<sequence length="410" mass="45144">MYKRIHIVVLLLCIISFGAAFPVYAAEEDQGKPILSSDSAILIDAKTGTVLFAHNEEKQQFPASITKIVTGIIAMESDQDLSSLVTTSKEARNEEGTRIYLEEGEQQTLFNLLYGMLMNSGNDAATAIAEFIDGSKAKFAERMNRFVVEKAGATHTHFVNPSGLPDPEQYTTAMDMAKIARYAMQNRLFRTIVGTKTLPWNGQTWKTTLVNHNEMLGNYEGTTGIKNGYTGDSGFTLVTSAKRGDLELIGVLLKSPTKSALYKDMTKLLDYGFQHFDLQQVRAANPAYPLAGTEPENSATDEPLYAVVPKGETPVITVTPDREVKVLTSLGEYSAGKLKPISPNMAAIARQYGDIDASVQRAVLKEDVPKEPSASTKVKIFIVWVGLMAYLCLIAVIRVRRNRIQRGRSF</sequence>
<feature type="transmembrane region" description="Helical" evidence="10">
    <location>
        <begin position="380"/>
        <end position="399"/>
    </location>
</feature>
<gene>
    <name evidence="13" type="ORF">GZH47_30055</name>
</gene>
<dbReference type="InterPro" id="IPR001967">
    <property type="entry name" value="Peptidase_S11_N"/>
</dbReference>
<dbReference type="AlphaFoldDB" id="A0A6C0P9X4"/>
<keyword evidence="2 11" id="KW-0732">Signal</keyword>
<dbReference type="PANTHER" id="PTHR21581:SF33">
    <property type="entry name" value="D-ALANYL-D-ALANINE CARBOXYPEPTIDASE DACB"/>
    <property type="match status" value="1"/>
</dbReference>
<keyword evidence="13" id="KW-0121">Carboxypeptidase</keyword>
<name>A0A6C0P9X4_9BACL</name>
<dbReference type="InterPro" id="IPR012338">
    <property type="entry name" value="Beta-lactam/transpept-like"/>
</dbReference>
<feature type="domain" description="Peptidase S11 D-alanyl-D-alanine carboxypeptidase A N-terminal" evidence="12">
    <location>
        <begin position="32"/>
        <end position="256"/>
    </location>
</feature>